<evidence type="ECO:0000313" key="3">
    <source>
        <dbReference type="Proteomes" id="UP000298133"/>
    </source>
</evidence>
<name>A0A4Y8UH95_9GAMM</name>
<organism evidence="2 3">
    <name type="scientific">Gammaproteobacteria bacterium LSUCC0057</name>
    <dbReference type="NCBI Taxonomy" id="2559237"/>
    <lineage>
        <taxon>Bacteria</taxon>
        <taxon>Pseudomonadati</taxon>
        <taxon>Pseudomonadota</taxon>
        <taxon>Gammaproteobacteria</taxon>
        <taxon>Cellvibrionales</taxon>
        <taxon>Porticoccaceae</taxon>
        <taxon>SAR92 clade</taxon>
    </lineage>
</organism>
<reference evidence="2 3" key="1">
    <citation type="submission" date="2019-03" db="EMBL/GenBank/DDBJ databases">
        <title>Draft genome of Gammaproteobacteria bacterium LSUCC0057, a member of the SAR92 clade.</title>
        <authorList>
            <person name="Lanclos V.C."/>
            <person name="Doiron C."/>
            <person name="Henson M.W."/>
            <person name="Thrash J.C."/>
        </authorList>
    </citation>
    <scope>NUCLEOTIDE SEQUENCE [LARGE SCALE GENOMIC DNA]</scope>
    <source>
        <strain evidence="2 3">LSUCC0057</strain>
    </source>
</reference>
<comment type="caution">
    <text evidence="2">The sequence shown here is derived from an EMBL/GenBank/DDBJ whole genome shotgun (WGS) entry which is preliminary data.</text>
</comment>
<gene>
    <name evidence="2" type="ORF">E3W66_09875</name>
</gene>
<dbReference type="Pfam" id="PF13640">
    <property type="entry name" value="2OG-FeII_Oxy_3"/>
    <property type="match status" value="1"/>
</dbReference>
<feature type="domain" description="Prolyl 4-hydroxylase alpha subunit Fe(2+) 2OG dioxygenase" evidence="1">
    <location>
        <begin position="113"/>
        <end position="186"/>
    </location>
</feature>
<dbReference type="AlphaFoldDB" id="A0A4Y8UH95"/>
<evidence type="ECO:0000313" key="2">
    <source>
        <dbReference type="EMBL" id="TFH67147.1"/>
    </source>
</evidence>
<dbReference type="InterPro" id="IPR044862">
    <property type="entry name" value="Pro_4_hyd_alph_FE2OG_OXY"/>
</dbReference>
<dbReference type="OrthoDB" id="8781483at2"/>
<protein>
    <submittedName>
        <fullName evidence="2">2OG-Fe(II) oxygenase</fullName>
    </submittedName>
</protein>
<evidence type="ECO:0000259" key="1">
    <source>
        <dbReference type="Pfam" id="PF13640"/>
    </source>
</evidence>
<proteinExistence type="predicted"/>
<dbReference type="Proteomes" id="UP000298133">
    <property type="component" value="Unassembled WGS sequence"/>
</dbReference>
<accession>A0A4Y8UH95</accession>
<dbReference type="Gene3D" id="2.60.120.620">
    <property type="entry name" value="q2cbj1_9rhob like domain"/>
    <property type="match status" value="1"/>
</dbReference>
<keyword evidence="3" id="KW-1185">Reference proteome</keyword>
<sequence length="202" mass="22739">MDSTATANTNANANEPLFTGKEQTIYDGLVPRAIYQPLLKASVALPWRYGWNTPANPTARYWHHEVGFGNKQNTECISDNVRKHPLKALAEYQQWVLSRAPHGTKMLRFYFNAYTYGTDGWPHTDTEREGEQTAVLYLTDRWQPAWAGETVVFDDAGDVALAALPRRNRIITFPSNALHAPRPLARAFTGLRVVLVVKLGMP</sequence>
<dbReference type="EMBL" id="SPIA01000005">
    <property type="protein sequence ID" value="TFH67147.1"/>
    <property type="molecule type" value="Genomic_DNA"/>
</dbReference>